<reference evidence="3 4" key="1">
    <citation type="submission" date="2017-05" db="EMBL/GenBank/DDBJ databases">
        <title>Vagococcus spp. assemblies.</title>
        <authorList>
            <person name="Gulvik C.A."/>
        </authorList>
    </citation>
    <scope>NUCLEOTIDE SEQUENCE [LARGE SCALE GENOMIC DNA]</scope>
    <source>
        <strain evidence="3 4">LMG 24798</strain>
    </source>
</reference>
<evidence type="ECO:0000313" key="4">
    <source>
        <dbReference type="Proteomes" id="UP000286773"/>
    </source>
</evidence>
<evidence type="ECO:0000256" key="2">
    <source>
        <dbReference type="ARBA" id="ARBA00022777"/>
    </source>
</evidence>
<dbReference type="EMBL" id="NGKC01000004">
    <property type="protein sequence ID" value="RSU12989.1"/>
    <property type="molecule type" value="Genomic_DNA"/>
</dbReference>
<organism evidence="3 4">
    <name type="scientific">Vagococcus acidifermentans</name>
    <dbReference type="NCBI Taxonomy" id="564710"/>
    <lineage>
        <taxon>Bacteria</taxon>
        <taxon>Bacillati</taxon>
        <taxon>Bacillota</taxon>
        <taxon>Bacilli</taxon>
        <taxon>Lactobacillales</taxon>
        <taxon>Enterococcaceae</taxon>
        <taxon>Vagococcus</taxon>
    </lineage>
</organism>
<dbReference type="PANTHER" id="PTHR36203">
    <property type="entry name" value="ASCORBATE-SPECIFIC PTS SYSTEM EIIA COMPONENT"/>
    <property type="match status" value="1"/>
</dbReference>
<comment type="caution">
    <text evidence="3">The sequence shown here is derived from an EMBL/GenBank/DDBJ whole genome shotgun (WGS) entry which is preliminary data.</text>
</comment>
<protein>
    <submittedName>
        <fullName evidence="3">Uncharacterized protein</fullName>
    </submittedName>
</protein>
<keyword evidence="2" id="KW-0808">Transferase</keyword>
<accession>A0A430AY65</accession>
<dbReference type="InterPro" id="IPR051351">
    <property type="entry name" value="Ascorbate-PTS_EIIA_comp"/>
</dbReference>
<evidence type="ECO:0000256" key="1">
    <source>
        <dbReference type="ARBA" id="ARBA00022553"/>
    </source>
</evidence>
<keyword evidence="1" id="KW-0597">Phosphoprotein</keyword>
<dbReference type="PANTHER" id="PTHR36203:SF1">
    <property type="entry name" value="ASCORBATE-SPECIFIC PTS SYSTEM EIIA COMPONENT"/>
    <property type="match status" value="1"/>
</dbReference>
<dbReference type="Proteomes" id="UP000286773">
    <property type="component" value="Unassembled WGS sequence"/>
</dbReference>
<name>A0A430AY65_9ENTE</name>
<dbReference type="AlphaFoldDB" id="A0A430AY65"/>
<keyword evidence="4" id="KW-1185">Reference proteome</keyword>
<sequence length="247" mass="28712">MNERIRKILTTLTKKPEIKMAELTRELGLTRRQINYAINQFNSELITQNIPCIERNHAGDFIVPFEVLQMISAPKRQTAQMNTIPSDDERRALLTMFLATNEYVSMDHLSDFLAVGKTTVAEDLKKTDQLVHKYYLSLKYDRFNGYQLENSEHKIMQLISDLVKRYPIFKRDEIIEQLSPDVSKEKVIHLIHNMEQMLHLSYSDESLEYLKTTLPLFLVRGLGKTKQGTKDFFEGNVRDTPGQATLD</sequence>
<dbReference type="Pfam" id="PF13412">
    <property type="entry name" value="HTH_24"/>
    <property type="match status" value="1"/>
</dbReference>
<gene>
    <name evidence="3" type="ORF">CBF27_05490</name>
</gene>
<evidence type="ECO:0000313" key="3">
    <source>
        <dbReference type="EMBL" id="RSU12989.1"/>
    </source>
</evidence>
<dbReference type="RefSeq" id="WP_126813196.1">
    <property type="nucleotide sequence ID" value="NZ_NGKC01000004.1"/>
</dbReference>
<keyword evidence="2" id="KW-0418">Kinase</keyword>
<proteinExistence type="predicted"/>
<dbReference type="OrthoDB" id="369398at2"/>
<dbReference type="GO" id="GO:0016301">
    <property type="term" value="F:kinase activity"/>
    <property type="evidence" value="ECO:0007669"/>
    <property type="project" value="UniProtKB-KW"/>
</dbReference>